<dbReference type="SUPFAM" id="SSF56003">
    <property type="entry name" value="Molybdenum cofactor-binding domain"/>
    <property type="match status" value="2"/>
</dbReference>
<dbReference type="Gene3D" id="3.90.1170.50">
    <property type="entry name" value="Aldehyde oxidase/xanthine dehydrogenase, a/b hammerhead"/>
    <property type="match status" value="1"/>
</dbReference>
<name>A0ABT2LUC5_9HYPH</name>
<dbReference type="InterPro" id="IPR012368">
    <property type="entry name" value="OxRdtase_Mopterin-bd_su_IorB"/>
</dbReference>
<protein>
    <submittedName>
        <fullName evidence="2">Molybdopterin-dependent oxidoreductase</fullName>
    </submittedName>
</protein>
<dbReference type="InterPro" id="IPR037165">
    <property type="entry name" value="AldOxase/xan_DH_Mopterin-bd_sf"/>
</dbReference>
<dbReference type="Pfam" id="PF02738">
    <property type="entry name" value="MoCoBD_1"/>
    <property type="match status" value="1"/>
</dbReference>
<proteinExistence type="predicted"/>
<dbReference type="PROSITE" id="PS51318">
    <property type="entry name" value="TAT"/>
    <property type="match status" value="1"/>
</dbReference>
<dbReference type="InterPro" id="IPR006311">
    <property type="entry name" value="TAT_signal"/>
</dbReference>
<accession>A0ABT2LUC5</accession>
<evidence type="ECO:0000259" key="1">
    <source>
        <dbReference type="SMART" id="SM01008"/>
    </source>
</evidence>
<gene>
    <name evidence="2" type="ORF">N5A92_17290</name>
</gene>
<dbReference type="PANTHER" id="PTHR47495">
    <property type="entry name" value="ALDEHYDE DEHYDROGENASE"/>
    <property type="match status" value="1"/>
</dbReference>
<dbReference type="PANTHER" id="PTHR47495:SF2">
    <property type="entry name" value="ALDEHYDE DEHYDROGENASE"/>
    <property type="match status" value="1"/>
</dbReference>
<dbReference type="InterPro" id="IPR052516">
    <property type="entry name" value="N-heterocyclic_Hydroxylase"/>
</dbReference>
<keyword evidence="3" id="KW-1185">Reference proteome</keyword>
<dbReference type="EMBL" id="JAOCZP010000005">
    <property type="protein sequence ID" value="MCT7376789.1"/>
    <property type="molecule type" value="Genomic_DNA"/>
</dbReference>
<dbReference type="InterPro" id="IPR000674">
    <property type="entry name" value="Ald_Oxase/Xan_DH_a/b"/>
</dbReference>
<evidence type="ECO:0000313" key="2">
    <source>
        <dbReference type="EMBL" id="MCT7376789.1"/>
    </source>
</evidence>
<dbReference type="SMART" id="SM01008">
    <property type="entry name" value="Ald_Xan_dh_C"/>
    <property type="match status" value="1"/>
</dbReference>
<dbReference type="Pfam" id="PF20256">
    <property type="entry name" value="MoCoBD_2"/>
    <property type="match status" value="2"/>
</dbReference>
<reference evidence="2 3" key="1">
    <citation type="submission" date="2022-09" db="EMBL/GenBank/DDBJ databases">
        <title>Chelativorans salina sp. nov., a novel slightly halophilic bacterium isolated from a saline lake sediment enrichment.</title>
        <authorList>
            <person name="Gao L."/>
            <person name="Fang B.-Z."/>
            <person name="Li W.-J."/>
        </authorList>
    </citation>
    <scope>NUCLEOTIDE SEQUENCE [LARGE SCALE GENOMIC DNA]</scope>
    <source>
        <strain evidence="2 3">EGI FJ00035</strain>
    </source>
</reference>
<dbReference type="PIRSF" id="PIRSF036389">
    <property type="entry name" value="IOR_B"/>
    <property type="match status" value="1"/>
</dbReference>
<dbReference type="Gene3D" id="3.30.365.10">
    <property type="entry name" value="Aldehyde oxidase/xanthine dehydrogenase, molybdopterin binding domain"/>
    <property type="match status" value="4"/>
</dbReference>
<dbReference type="Proteomes" id="UP001320831">
    <property type="component" value="Unassembled WGS sequence"/>
</dbReference>
<dbReference type="RefSeq" id="WP_260904980.1">
    <property type="nucleotide sequence ID" value="NZ_JAOCZP010000005.1"/>
</dbReference>
<dbReference type="InterPro" id="IPR008274">
    <property type="entry name" value="AldOxase/xan_DH_MoCoBD1"/>
</dbReference>
<sequence length="739" mass="79297">MTKTVQLHSYALSRRSFLITAGSLGVAVAFGGLLRDASGAAVAPAVKGNYRPNAWVTIAGDGMVTIMSPASEMGQGIMTTLPLLIAEDMDADWDSVRIVQAPSDAESYGNPGFYGIQLTGGSESTRGYYDLLRLIGAQTRKVILASGADMLNVPVSELATETSRVVHAQSGRSLSFGEIAANGALPDPLPQATEADLKPSDQWRYIGRRDIPRVDVPSKVDGTAIYGMDVQLPDMLYGAVLRAPVQGERPEVIDDAEARAVSGVTHIVPLSYGVGIIGETVEATTRAKDLLNVTWSTSSRVRAYTSDRLLEQYRSVGRDLSQAGVEAFAESDAEAAVTGAATVIEADYMSDLVYHATMEPMNATALVTGDTVEIWAPTQGPTGTQGFAAEVVGTTPDKVKVNTTLLGGGFGRKAEADFIVDAVSLAREAEGRPVKVIWSREDDVRHDKFRPLEAQHIQVGLDDDGNIVGWRHRIVADSIFARTMPDLFESQGGHDDVVTEGAHFNYAVPAHRIDYIRQNNGLDIGFWFAVGVGYTRFGIECVLDEVAAAKGADPVQLRLELLRDQPRARKVVETVAKMAEWDRERDGRAVGVAYSDAFGTHCAQVAEVSLNLQTGMIRVHKVWCAVDPGVAIQPLHIEGMMIVGITNGTSHALFEQINIIDGEVQEGNFDTYRVIRMSEAPDIEVAVVPTLGSPVGGMGQVGLPPVGPAIANAVARLTGGVRLRHYPFLPERVLEALNA</sequence>
<feature type="domain" description="Aldehyde oxidase/xanthine dehydrogenase a/b hammerhead" evidence="1">
    <location>
        <begin position="221"/>
        <end position="299"/>
    </location>
</feature>
<evidence type="ECO:0000313" key="3">
    <source>
        <dbReference type="Proteomes" id="UP001320831"/>
    </source>
</evidence>
<dbReference type="InterPro" id="IPR046867">
    <property type="entry name" value="AldOxase/xan_DH_MoCoBD2"/>
</dbReference>
<comment type="caution">
    <text evidence="2">The sequence shown here is derived from an EMBL/GenBank/DDBJ whole genome shotgun (WGS) entry which is preliminary data.</text>
</comment>
<organism evidence="2 3">
    <name type="scientific">Chelativorans salis</name>
    <dbReference type="NCBI Taxonomy" id="2978478"/>
    <lineage>
        <taxon>Bacteria</taxon>
        <taxon>Pseudomonadati</taxon>
        <taxon>Pseudomonadota</taxon>
        <taxon>Alphaproteobacteria</taxon>
        <taxon>Hyphomicrobiales</taxon>
        <taxon>Phyllobacteriaceae</taxon>
        <taxon>Chelativorans</taxon>
    </lineage>
</organism>